<dbReference type="AlphaFoldDB" id="A0A6A6FVG9"/>
<dbReference type="Proteomes" id="UP000799539">
    <property type="component" value="Unassembled WGS sequence"/>
</dbReference>
<dbReference type="OrthoDB" id="3641180at2759"/>
<keyword evidence="2" id="KW-1185">Reference proteome</keyword>
<dbReference type="EMBL" id="ML992663">
    <property type="protein sequence ID" value="KAF2217250.1"/>
    <property type="molecule type" value="Genomic_DNA"/>
</dbReference>
<reference evidence="1" key="1">
    <citation type="journal article" date="2020" name="Stud. Mycol.">
        <title>101 Dothideomycetes genomes: a test case for predicting lifestyles and emergence of pathogens.</title>
        <authorList>
            <person name="Haridas S."/>
            <person name="Albert R."/>
            <person name="Binder M."/>
            <person name="Bloem J."/>
            <person name="Labutti K."/>
            <person name="Salamov A."/>
            <person name="Andreopoulos B."/>
            <person name="Baker S."/>
            <person name="Barry K."/>
            <person name="Bills G."/>
            <person name="Bluhm B."/>
            <person name="Cannon C."/>
            <person name="Castanera R."/>
            <person name="Culley D."/>
            <person name="Daum C."/>
            <person name="Ezra D."/>
            <person name="Gonzalez J."/>
            <person name="Henrissat B."/>
            <person name="Kuo A."/>
            <person name="Liang C."/>
            <person name="Lipzen A."/>
            <person name="Lutzoni F."/>
            <person name="Magnuson J."/>
            <person name="Mondo S."/>
            <person name="Nolan M."/>
            <person name="Ohm R."/>
            <person name="Pangilinan J."/>
            <person name="Park H.-J."/>
            <person name="Ramirez L."/>
            <person name="Alfaro M."/>
            <person name="Sun H."/>
            <person name="Tritt A."/>
            <person name="Yoshinaga Y."/>
            <person name="Zwiers L.-H."/>
            <person name="Turgeon B."/>
            <person name="Goodwin S."/>
            <person name="Spatafora J."/>
            <person name="Crous P."/>
            <person name="Grigoriev I."/>
        </authorList>
    </citation>
    <scope>NUCLEOTIDE SEQUENCE</scope>
    <source>
        <strain evidence="1">SCOH1-5</strain>
    </source>
</reference>
<gene>
    <name evidence="1" type="ORF">CERZMDRAFT_93300</name>
</gene>
<evidence type="ECO:0000313" key="2">
    <source>
        <dbReference type="Proteomes" id="UP000799539"/>
    </source>
</evidence>
<name>A0A6A6FVG9_9PEZI</name>
<accession>A0A6A6FVG9</accession>
<protein>
    <submittedName>
        <fullName evidence="1">Uncharacterized protein</fullName>
    </submittedName>
</protein>
<sequence length="261" mass="27423">MNGLSCAGPLLGGTGVNYNEARSLISNFCSSAANSVFGPSTNQTGIYKTSQGNSDLQLTISYSTTQQTYDTACVLDPDTRLTVSQSSCEQAFHRLLDQCDTTPPASSLGKYGGIATSGCGVYTMTTAVEEIIACGGDPYPRATSMPEDIITEAIGKYCNSNLQLSPDYVPSSENVFLVDVPDGKSYYNFVKHGVVAKIVTQFNQQGQSGCASPKAFGTSGEECKRKLSAVREKCGMQGGGLSDNGVNGCVLWTVWGQAATG</sequence>
<organism evidence="1 2">
    <name type="scientific">Cercospora zeae-maydis SCOH1-5</name>
    <dbReference type="NCBI Taxonomy" id="717836"/>
    <lineage>
        <taxon>Eukaryota</taxon>
        <taxon>Fungi</taxon>
        <taxon>Dikarya</taxon>
        <taxon>Ascomycota</taxon>
        <taxon>Pezizomycotina</taxon>
        <taxon>Dothideomycetes</taxon>
        <taxon>Dothideomycetidae</taxon>
        <taxon>Mycosphaerellales</taxon>
        <taxon>Mycosphaerellaceae</taxon>
        <taxon>Cercospora</taxon>
    </lineage>
</organism>
<evidence type="ECO:0000313" key="1">
    <source>
        <dbReference type="EMBL" id="KAF2217250.1"/>
    </source>
</evidence>
<proteinExistence type="predicted"/>